<dbReference type="Proteomes" id="UP000734854">
    <property type="component" value="Unassembled WGS sequence"/>
</dbReference>
<protein>
    <recommendedName>
        <fullName evidence="3">DUF4220 domain-containing protein</fullName>
    </recommendedName>
</protein>
<feature type="region of interest" description="Disordered" evidence="1">
    <location>
        <begin position="883"/>
        <end position="913"/>
    </location>
</feature>
<keyword evidence="2" id="KW-1133">Transmembrane helix</keyword>
<proteinExistence type="predicted"/>
<gene>
    <name evidence="4" type="ORF">ZIOFF_057095</name>
</gene>
<evidence type="ECO:0000313" key="4">
    <source>
        <dbReference type="EMBL" id="KAG6488327.1"/>
    </source>
</evidence>
<evidence type="ECO:0000259" key="3">
    <source>
        <dbReference type="Pfam" id="PF13968"/>
    </source>
</evidence>
<feature type="transmembrane region" description="Helical" evidence="2">
    <location>
        <begin position="368"/>
        <end position="385"/>
    </location>
</feature>
<evidence type="ECO:0000256" key="1">
    <source>
        <dbReference type="SAM" id="MobiDB-lite"/>
    </source>
</evidence>
<feature type="transmembrane region" description="Helical" evidence="2">
    <location>
        <begin position="754"/>
        <end position="779"/>
    </location>
</feature>
<keyword evidence="2" id="KW-0472">Membrane</keyword>
<feature type="transmembrane region" description="Helical" evidence="2">
    <location>
        <begin position="12"/>
        <end position="35"/>
    </location>
</feature>
<feature type="transmembrane region" description="Helical" evidence="2">
    <location>
        <begin position="47"/>
        <end position="66"/>
    </location>
</feature>
<dbReference type="AlphaFoldDB" id="A0A8J5KFT4"/>
<feature type="compositionally biased region" description="Acidic residues" evidence="1">
    <location>
        <begin position="654"/>
        <end position="669"/>
    </location>
</feature>
<dbReference type="InterPro" id="IPR025315">
    <property type="entry name" value="DUF4220"/>
</dbReference>
<reference evidence="4 5" key="1">
    <citation type="submission" date="2020-08" db="EMBL/GenBank/DDBJ databases">
        <title>Plant Genome Project.</title>
        <authorList>
            <person name="Zhang R.-G."/>
        </authorList>
    </citation>
    <scope>NUCLEOTIDE SEQUENCE [LARGE SCALE GENOMIC DNA]</scope>
    <source>
        <tissue evidence="4">Rhizome</tissue>
    </source>
</reference>
<dbReference type="EMBL" id="JACMSC010000015">
    <property type="protein sequence ID" value="KAG6488327.1"/>
    <property type="molecule type" value="Genomic_DNA"/>
</dbReference>
<comment type="caution">
    <text evidence="4">The sequence shown here is derived from an EMBL/GenBank/DDBJ whole genome shotgun (WGS) entry which is preliminary data.</text>
</comment>
<feature type="transmembrane region" description="Helical" evidence="2">
    <location>
        <begin position="397"/>
        <end position="420"/>
    </location>
</feature>
<feature type="transmembrane region" description="Helical" evidence="2">
    <location>
        <begin position="72"/>
        <end position="94"/>
    </location>
</feature>
<keyword evidence="5" id="KW-1185">Reference proteome</keyword>
<dbReference type="Pfam" id="PF04578">
    <property type="entry name" value="DUF594"/>
    <property type="match status" value="1"/>
</dbReference>
<feature type="domain" description="DUF4220" evidence="3">
    <location>
        <begin position="121"/>
        <end position="491"/>
    </location>
</feature>
<dbReference type="InterPro" id="IPR007658">
    <property type="entry name" value="DUF594"/>
</dbReference>
<organism evidence="4 5">
    <name type="scientific">Zingiber officinale</name>
    <name type="common">Ginger</name>
    <name type="synonym">Amomum zingiber</name>
    <dbReference type="NCBI Taxonomy" id="94328"/>
    <lineage>
        <taxon>Eukaryota</taxon>
        <taxon>Viridiplantae</taxon>
        <taxon>Streptophyta</taxon>
        <taxon>Embryophyta</taxon>
        <taxon>Tracheophyta</taxon>
        <taxon>Spermatophyta</taxon>
        <taxon>Magnoliopsida</taxon>
        <taxon>Liliopsida</taxon>
        <taxon>Zingiberales</taxon>
        <taxon>Zingiberaceae</taxon>
        <taxon>Zingiber</taxon>
    </lineage>
</organism>
<name>A0A8J5KFT4_ZINOF</name>
<evidence type="ECO:0000256" key="2">
    <source>
        <dbReference type="SAM" id="Phobius"/>
    </source>
</evidence>
<evidence type="ECO:0000313" key="5">
    <source>
        <dbReference type="Proteomes" id="UP000734854"/>
    </source>
</evidence>
<keyword evidence="2" id="KW-0812">Transmembrane</keyword>
<sequence length="982" mass="112456">MLNVWLMRIGHRLVAIDASHLLVFFSSSYDVVFLCSSIAKNKWSFELLCFLFAMVLVKLFVDYGIHRGCRDLWIGLICGSANSMGVLKSSLVLYCEYKFLVVSFKYRNMISSNKALSLLLWLSYLGADAIAILALGNLLNQQNDAVEANTSGDIMAFWAPFLLLHLGGPDTITSYSLEDNELWLRHLLNLVAEVVVAVAVFLESLPSPHVWKPAIVVFAAGILKYGERTLSLRSASMDHLRESMLSEADPGPNYAKFMQELHSRKDAGVKVEIKIDKEPPPTLPQQEAEEIPMAVVISMGYHFFQIFKRLTVDLMLSFQDRIESQNFFVRLKPEQAFQVVEVELSFLHDILHTKAVHVHNTRGRITRVASLSMAILALLLFYHRSGKHSSTFKGVDVLITYLLLLVAIGLEIIAILLLIFSDWAIVALQMSTSGRLEQPWIAFLKKKIGTPKWGDVIIKLRKGFLSVFPKWLLGDTERWWSNKMRQHNLLNVCIRDYNRTNLDRMLELIKLKGVRNQLWYVRSIQVEDVIKRNIFGQLKTKAQSTDGLAENYKRLRACRGEWVLREKGYTTVKWSIEKEFDESILIWHIATHLCYQSFKRAADNTEDPNKQVSGVKIIEIGRKLRSWMKSIGTILTQRVKTILRRSQDHSTNEVGDEEEESGDVEDVENEAGSSEPSAVGEIIKIEDYVKISREISDYLIYLVVYQPKLLPAGIGTIRFLDTCAEAKKFFSDKETEMREELRNEKSIEDEKKSFLLGFLFFLVSTVKKSFFRILGFLFIRPIGTKRVLALKKIAETIREGWTAITKMTLPKMIHQFFCFCIEVAKEMRPKNKLATQEKMEELGCEKLMEVRTTVNPIDVKGDRSKSVLFDAVKLARQIMKNFKNENEEEEEEQKNKKEEEEEEEEEGGENKKEKKRWEVISSVWMEMLCYAAGNCASDAHAKQLSQGGELLTHVWLLMTHMGIGEQYRIEAGHARAKLLVGS</sequence>
<dbReference type="Pfam" id="PF13968">
    <property type="entry name" value="DUF4220"/>
    <property type="match status" value="1"/>
</dbReference>
<feature type="transmembrane region" description="Helical" evidence="2">
    <location>
        <begin position="115"/>
        <end position="135"/>
    </location>
</feature>
<feature type="region of interest" description="Disordered" evidence="1">
    <location>
        <begin position="646"/>
        <end position="674"/>
    </location>
</feature>
<accession>A0A8J5KFT4</accession>
<dbReference type="PANTHER" id="PTHR31325">
    <property type="entry name" value="OS01G0798800 PROTEIN-RELATED"/>
    <property type="match status" value="1"/>
</dbReference>